<dbReference type="RefSeq" id="WP_172273607.1">
    <property type="nucleotide sequence ID" value="NZ_CASGMU010000002.1"/>
</dbReference>
<comment type="caution">
    <text evidence="1">The sequence shown here is derived from an EMBL/GenBank/DDBJ whole genome shotgun (WGS) entry which is preliminary data.</text>
</comment>
<evidence type="ECO:0000313" key="2">
    <source>
        <dbReference type="Proteomes" id="UP000714420"/>
    </source>
</evidence>
<reference evidence="1 2" key="1">
    <citation type="submission" date="2020-05" db="EMBL/GenBank/DDBJ databases">
        <title>Distinct polysaccharide utilization as determinants for interspecies competition between intestinal Prevotella spp.</title>
        <authorList>
            <person name="Galvez E.J.C."/>
            <person name="Iljazovic A."/>
            <person name="Strowig T."/>
        </authorList>
    </citation>
    <scope>NUCLEOTIDE SEQUENCE [LARGE SCALE GENOMIC DNA]</scope>
    <source>
        <strain evidence="1 2">PMUR</strain>
    </source>
</reference>
<sequence>MAYDRQILKILSEVGERGLSVRLLAKNVYNMNCNLFSSQDFNEVYAYVQQYLLRNSKGPNSVIERTDKRGHYRLNVNNSSDARQLLFDFSEQQEEQDGAVDTNPYAVDMSLSLFD</sequence>
<accession>A0ABX2AKC2</accession>
<organism evidence="1 2">
    <name type="scientific">Xylanibacter muris</name>
    <dbReference type="NCBI Taxonomy" id="2736290"/>
    <lineage>
        <taxon>Bacteria</taxon>
        <taxon>Pseudomonadati</taxon>
        <taxon>Bacteroidota</taxon>
        <taxon>Bacteroidia</taxon>
        <taxon>Bacteroidales</taxon>
        <taxon>Prevotellaceae</taxon>
        <taxon>Xylanibacter</taxon>
    </lineage>
</organism>
<name>A0ABX2AKC2_9BACT</name>
<gene>
    <name evidence="1" type="ORF">HPS56_02955</name>
</gene>
<dbReference type="EMBL" id="JABKKF010000002">
    <property type="protein sequence ID" value="NPD91318.1"/>
    <property type="molecule type" value="Genomic_DNA"/>
</dbReference>
<evidence type="ECO:0000313" key="1">
    <source>
        <dbReference type="EMBL" id="NPD91318.1"/>
    </source>
</evidence>
<keyword evidence="2" id="KW-1185">Reference proteome</keyword>
<protein>
    <submittedName>
        <fullName evidence="1">Uncharacterized protein</fullName>
    </submittedName>
</protein>
<proteinExistence type="predicted"/>
<dbReference type="Proteomes" id="UP000714420">
    <property type="component" value="Unassembled WGS sequence"/>
</dbReference>